<comment type="caution">
    <text evidence="1">The sequence shown here is derived from an EMBL/GenBank/DDBJ whole genome shotgun (WGS) entry which is preliminary data.</text>
</comment>
<evidence type="ECO:0008006" key="3">
    <source>
        <dbReference type="Google" id="ProtNLM"/>
    </source>
</evidence>
<name>A0ABU6TAN0_9FABA</name>
<sequence length="336" mass="37051">MGEEVAGGDHGEALLFGFECAIQFIIEDMNLDYRTIVLISDRADIVDWFHSKEKASWELRFLRNKTKNLQQNFNEVKLIHKHTKEFIYKASIPEIQSKFQSQGTTEDTLNTTFQANSESKLKFSATNLEVLDRAFNDSRSIPVRIGAEDDIVAKGKVEDGDLVVARAEMVNRPPPKPPHLQSQGGVFDGVEDVTVVREEQTFAKAWVAGVAAEENGQDLCRVRDANEAGHSAEVGASAGGMWTTTTMEYDTTKMRGSGCAGIVDGIVAVRKGNAPFCRRLQLTARPPLLLAAIFPWNRVRRFNIEKKLDEGTVKDANWAMGNTFDGGAGGVVLSDV</sequence>
<dbReference type="EMBL" id="JASCZI010090722">
    <property type="protein sequence ID" value="MED6145600.1"/>
    <property type="molecule type" value="Genomic_DNA"/>
</dbReference>
<dbReference type="Proteomes" id="UP001341840">
    <property type="component" value="Unassembled WGS sequence"/>
</dbReference>
<accession>A0ABU6TAN0</accession>
<evidence type="ECO:0000313" key="2">
    <source>
        <dbReference type="Proteomes" id="UP001341840"/>
    </source>
</evidence>
<reference evidence="1 2" key="1">
    <citation type="journal article" date="2023" name="Plants (Basel)">
        <title>Bridging the Gap: Combining Genomics and Transcriptomics Approaches to Understand Stylosanthes scabra, an Orphan Legume from the Brazilian Caatinga.</title>
        <authorList>
            <person name="Ferreira-Neto J.R.C."/>
            <person name="da Silva M.D."/>
            <person name="Binneck E."/>
            <person name="de Melo N.F."/>
            <person name="da Silva R.H."/>
            <person name="de Melo A.L.T.M."/>
            <person name="Pandolfi V."/>
            <person name="Bustamante F.O."/>
            <person name="Brasileiro-Vidal A.C."/>
            <person name="Benko-Iseppon A.M."/>
        </authorList>
    </citation>
    <scope>NUCLEOTIDE SEQUENCE [LARGE SCALE GENOMIC DNA]</scope>
    <source>
        <tissue evidence="1">Leaves</tissue>
    </source>
</reference>
<gene>
    <name evidence="1" type="ORF">PIB30_026716</name>
</gene>
<proteinExistence type="predicted"/>
<protein>
    <recommendedName>
        <fullName evidence="3">RNase H type-1 domain-containing protein</fullName>
    </recommendedName>
</protein>
<organism evidence="1 2">
    <name type="scientific">Stylosanthes scabra</name>
    <dbReference type="NCBI Taxonomy" id="79078"/>
    <lineage>
        <taxon>Eukaryota</taxon>
        <taxon>Viridiplantae</taxon>
        <taxon>Streptophyta</taxon>
        <taxon>Embryophyta</taxon>
        <taxon>Tracheophyta</taxon>
        <taxon>Spermatophyta</taxon>
        <taxon>Magnoliopsida</taxon>
        <taxon>eudicotyledons</taxon>
        <taxon>Gunneridae</taxon>
        <taxon>Pentapetalae</taxon>
        <taxon>rosids</taxon>
        <taxon>fabids</taxon>
        <taxon>Fabales</taxon>
        <taxon>Fabaceae</taxon>
        <taxon>Papilionoideae</taxon>
        <taxon>50 kb inversion clade</taxon>
        <taxon>dalbergioids sensu lato</taxon>
        <taxon>Dalbergieae</taxon>
        <taxon>Pterocarpus clade</taxon>
        <taxon>Stylosanthes</taxon>
    </lineage>
</organism>
<keyword evidence="2" id="KW-1185">Reference proteome</keyword>
<evidence type="ECO:0000313" key="1">
    <source>
        <dbReference type="EMBL" id="MED6145600.1"/>
    </source>
</evidence>